<dbReference type="HAMAP" id="MF_01026">
    <property type="entry name" value="LeuC_type1"/>
    <property type="match status" value="1"/>
</dbReference>
<dbReference type="Pfam" id="PF00330">
    <property type="entry name" value="Aconitase"/>
    <property type="match status" value="1"/>
</dbReference>
<dbReference type="PROSITE" id="PS00450">
    <property type="entry name" value="ACONITASE_1"/>
    <property type="match status" value="1"/>
</dbReference>
<protein>
    <recommendedName>
        <fullName evidence="7">3-isopropylmalate dehydratase</fullName>
        <ecNumber evidence="6">4.2.1.33</ecNumber>
    </recommendedName>
    <alternativeName>
        <fullName evidence="16">Alpha-IPM isomerase</fullName>
    </alternativeName>
    <alternativeName>
        <fullName evidence="17">Isopropylmalate isomerase</fullName>
    </alternativeName>
</protein>
<evidence type="ECO:0000256" key="2">
    <source>
        <dbReference type="ARBA" id="ARBA00001966"/>
    </source>
</evidence>
<evidence type="ECO:0000259" key="19">
    <source>
        <dbReference type="Pfam" id="PF00330"/>
    </source>
</evidence>
<proteinExistence type="inferred from homology"/>
<evidence type="ECO:0000256" key="11">
    <source>
        <dbReference type="ARBA" id="ARBA00022723"/>
    </source>
</evidence>
<evidence type="ECO:0000256" key="6">
    <source>
        <dbReference type="ARBA" id="ARBA00011998"/>
    </source>
</evidence>
<dbReference type="InterPro" id="IPR004431">
    <property type="entry name" value="3-IsopropMal_deHydase_ssu"/>
</dbReference>
<comment type="cofactor">
    <cofactor evidence="2">
        <name>[4Fe-4S] cluster</name>
        <dbReference type="ChEBI" id="CHEBI:49883"/>
    </cofactor>
</comment>
<dbReference type="FunFam" id="3.20.19.10:FF:000003">
    <property type="entry name" value="3-isopropylmalate dehydratase small subunit"/>
    <property type="match status" value="1"/>
</dbReference>
<dbReference type="NCBIfam" id="TIGR00171">
    <property type="entry name" value="leuD"/>
    <property type="match status" value="1"/>
</dbReference>
<evidence type="ECO:0000256" key="14">
    <source>
        <dbReference type="ARBA" id="ARBA00023239"/>
    </source>
</evidence>
<comment type="catalytic activity">
    <reaction evidence="1">
        <text>(2R,3S)-3-isopropylmalate = (2S)-2-isopropylmalate</text>
        <dbReference type="Rhea" id="RHEA:32287"/>
        <dbReference type="ChEBI" id="CHEBI:1178"/>
        <dbReference type="ChEBI" id="CHEBI:35121"/>
        <dbReference type="EC" id="4.2.1.33"/>
    </reaction>
</comment>
<comment type="pathway">
    <text evidence="4">Amino-acid biosynthesis; L-leucine biosynthesis; L-leucine from 3-methyl-2-oxobutanoate: step 2/4.</text>
</comment>
<evidence type="ECO:0000256" key="4">
    <source>
        <dbReference type="ARBA" id="ARBA00004729"/>
    </source>
</evidence>
<evidence type="ECO:0000256" key="1">
    <source>
        <dbReference type="ARBA" id="ARBA00000491"/>
    </source>
</evidence>
<dbReference type="InterPro" id="IPR004430">
    <property type="entry name" value="3-IsopropMal_deHydase_lsu"/>
</dbReference>
<evidence type="ECO:0000256" key="17">
    <source>
        <dbReference type="ARBA" id="ARBA00033368"/>
    </source>
</evidence>
<dbReference type="HAMAP" id="MF_01031">
    <property type="entry name" value="LeuD_type1"/>
    <property type="match status" value="1"/>
</dbReference>
<feature type="domain" description="Aconitase/3-isopropylmalate dehydratase large subunit alpha/beta/alpha" evidence="19">
    <location>
        <begin position="87"/>
        <end position="536"/>
    </location>
</feature>
<dbReference type="InterPro" id="IPR001030">
    <property type="entry name" value="Acoase/IPM_deHydtase_lsu_aba"/>
</dbReference>
<organism evidence="21 22">
    <name type="scientific">Cyclostephanos tholiformis</name>
    <dbReference type="NCBI Taxonomy" id="382380"/>
    <lineage>
        <taxon>Eukaryota</taxon>
        <taxon>Sar</taxon>
        <taxon>Stramenopiles</taxon>
        <taxon>Ochrophyta</taxon>
        <taxon>Bacillariophyta</taxon>
        <taxon>Coscinodiscophyceae</taxon>
        <taxon>Thalassiosirophycidae</taxon>
        <taxon>Stephanodiscales</taxon>
        <taxon>Stephanodiscaceae</taxon>
        <taxon>Cyclostephanos</taxon>
    </lineage>
</organism>
<keyword evidence="13" id="KW-0411">Iron-sulfur</keyword>
<evidence type="ECO:0000256" key="5">
    <source>
        <dbReference type="ARBA" id="ARBA00007185"/>
    </source>
</evidence>
<evidence type="ECO:0000256" key="12">
    <source>
        <dbReference type="ARBA" id="ARBA00023004"/>
    </source>
</evidence>
<dbReference type="InterPro" id="IPR015931">
    <property type="entry name" value="Acnase/IPM_dHydase_lsu_aba_1/3"/>
</dbReference>
<dbReference type="InterPro" id="IPR036008">
    <property type="entry name" value="Aconitase_4Fe-4S_dom"/>
</dbReference>
<dbReference type="EMBL" id="JALLPB020000137">
    <property type="protein sequence ID" value="KAL3816683.1"/>
    <property type="molecule type" value="Genomic_DNA"/>
</dbReference>
<dbReference type="SUPFAM" id="SSF53732">
    <property type="entry name" value="Aconitase iron-sulfur domain"/>
    <property type="match status" value="1"/>
</dbReference>
<dbReference type="InterPro" id="IPR033941">
    <property type="entry name" value="IPMI_cat"/>
</dbReference>
<dbReference type="InterPro" id="IPR000573">
    <property type="entry name" value="AconitaseA/IPMdHydase_ssu_swvl"/>
</dbReference>
<dbReference type="InterPro" id="IPR033940">
    <property type="entry name" value="IPMI_Swivel"/>
</dbReference>
<dbReference type="GO" id="GO:0051539">
    <property type="term" value="F:4 iron, 4 sulfur cluster binding"/>
    <property type="evidence" value="ECO:0007669"/>
    <property type="project" value="UniProtKB-KW"/>
</dbReference>
<dbReference type="AlphaFoldDB" id="A0ABD3RWS9"/>
<dbReference type="NCBIfam" id="NF004016">
    <property type="entry name" value="PRK05478.1"/>
    <property type="match status" value="1"/>
</dbReference>
<dbReference type="CDD" id="cd01577">
    <property type="entry name" value="IPMI_Swivel"/>
    <property type="match status" value="1"/>
</dbReference>
<evidence type="ECO:0000256" key="16">
    <source>
        <dbReference type="ARBA" id="ARBA00031631"/>
    </source>
</evidence>
<dbReference type="InterPro" id="IPR015928">
    <property type="entry name" value="Aconitase/3IPM_dehydase_swvl"/>
</dbReference>
<dbReference type="GO" id="GO:0046872">
    <property type="term" value="F:metal ion binding"/>
    <property type="evidence" value="ECO:0007669"/>
    <property type="project" value="UniProtKB-KW"/>
</dbReference>
<evidence type="ECO:0000256" key="7">
    <source>
        <dbReference type="ARBA" id="ARBA00014371"/>
    </source>
</evidence>
<dbReference type="InterPro" id="IPR050067">
    <property type="entry name" value="IPM_dehydratase_rel_enz"/>
</dbReference>
<feature type="domain" description="Aconitase A/isopropylmalate dehydratase small subunit swivel" evidence="20">
    <location>
        <begin position="600"/>
        <end position="731"/>
    </location>
</feature>
<dbReference type="PROSITE" id="PS01244">
    <property type="entry name" value="ACONITASE_2"/>
    <property type="match status" value="1"/>
</dbReference>
<keyword evidence="15" id="KW-0100">Branched-chain amino acid biosynthesis</keyword>
<feature type="region of interest" description="Disordered" evidence="18">
    <location>
        <begin position="500"/>
        <end position="519"/>
    </location>
</feature>
<dbReference type="Gene3D" id="3.20.19.10">
    <property type="entry name" value="Aconitase, domain 4"/>
    <property type="match status" value="1"/>
</dbReference>
<dbReference type="Proteomes" id="UP001530377">
    <property type="component" value="Unassembled WGS sequence"/>
</dbReference>
<keyword evidence="12" id="KW-0408">Iron</keyword>
<keyword evidence="10" id="KW-0028">Amino-acid biosynthesis</keyword>
<dbReference type="InterPro" id="IPR018136">
    <property type="entry name" value="Aconitase_4Fe-4S_BS"/>
</dbReference>
<dbReference type="PANTHER" id="PTHR43822">
    <property type="entry name" value="HOMOACONITASE, MITOCHONDRIAL-RELATED"/>
    <property type="match status" value="1"/>
</dbReference>
<dbReference type="NCBIfam" id="TIGR00170">
    <property type="entry name" value="leuC"/>
    <property type="match status" value="1"/>
</dbReference>
<evidence type="ECO:0000256" key="15">
    <source>
        <dbReference type="ARBA" id="ARBA00023304"/>
    </source>
</evidence>
<comment type="function">
    <text evidence="3">Catalyzes the isomerization between 2-isopropylmalate and 3-isopropylmalate, via the formation of 2-isopropylmaleate.</text>
</comment>
<dbReference type="NCBIfam" id="NF002458">
    <property type="entry name" value="PRK01641.1"/>
    <property type="match status" value="1"/>
</dbReference>
<gene>
    <name evidence="21" type="ORF">ACHAXA_003873</name>
</gene>
<evidence type="ECO:0000256" key="10">
    <source>
        <dbReference type="ARBA" id="ARBA00022605"/>
    </source>
</evidence>
<dbReference type="SUPFAM" id="SSF52016">
    <property type="entry name" value="LeuD/IlvD-like"/>
    <property type="match status" value="1"/>
</dbReference>
<comment type="similarity">
    <text evidence="5">Belongs to the aconitase/IPM isomerase family.</text>
</comment>
<accession>A0ABD3RWS9</accession>
<name>A0ABD3RWS9_9STRA</name>
<keyword evidence="22" id="KW-1185">Reference proteome</keyword>
<evidence type="ECO:0000256" key="9">
    <source>
        <dbReference type="ARBA" id="ARBA00022485"/>
    </source>
</evidence>
<evidence type="ECO:0000259" key="20">
    <source>
        <dbReference type="Pfam" id="PF00694"/>
    </source>
</evidence>
<evidence type="ECO:0000256" key="13">
    <source>
        <dbReference type="ARBA" id="ARBA00023014"/>
    </source>
</evidence>
<dbReference type="Pfam" id="PF00694">
    <property type="entry name" value="Aconitase_C"/>
    <property type="match status" value="1"/>
</dbReference>
<evidence type="ECO:0000256" key="18">
    <source>
        <dbReference type="SAM" id="MobiDB-lite"/>
    </source>
</evidence>
<dbReference type="PRINTS" id="PR00415">
    <property type="entry name" value="ACONITASE"/>
</dbReference>
<keyword evidence="8" id="KW-0432">Leucine biosynthesis</keyword>
<evidence type="ECO:0000313" key="21">
    <source>
        <dbReference type="EMBL" id="KAL3816683.1"/>
    </source>
</evidence>
<reference evidence="21 22" key="1">
    <citation type="submission" date="2024-10" db="EMBL/GenBank/DDBJ databases">
        <title>Updated reference genomes for cyclostephanoid diatoms.</title>
        <authorList>
            <person name="Roberts W.R."/>
            <person name="Alverson A.J."/>
        </authorList>
    </citation>
    <scope>NUCLEOTIDE SEQUENCE [LARGE SCALE GENOMIC DNA]</scope>
    <source>
        <strain evidence="21 22">AJA228-03</strain>
    </source>
</reference>
<keyword evidence="11" id="KW-0479">Metal-binding</keyword>
<dbReference type="NCBIfam" id="NF009116">
    <property type="entry name" value="PRK12466.1"/>
    <property type="match status" value="1"/>
</dbReference>
<dbReference type="EC" id="4.2.1.33" evidence="6"/>
<dbReference type="Gene3D" id="3.30.499.10">
    <property type="entry name" value="Aconitase, domain 3"/>
    <property type="match status" value="2"/>
</dbReference>
<evidence type="ECO:0000256" key="8">
    <source>
        <dbReference type="ARBA" id="ARBA00022430"/>
    </source>
</evidence>
<dbReference type="GO" id="GO:0003861">
    <property type="term" value="F:3-isopropylmalate dehydratase activity"/>
    <property type="evidence" value="ECO:0007669"/>
    <property type="project" value="UniProtKB-EC"/>
</dbReference>
<keyword evidence="9" id="KW-0004">4Fe-4S</keyword>
<sequence>MDIHPSSWPEQPRPLLPTCRHYTVMKFSVSSVSLFVLSVGGSVSAFTPSSRSLLLLSSSSSSSSSSAQRSSSTLLHASPAGPRTLYDKIWDDHLVDDDGQSSLLYIDRHLVHEVTSPQAFEGLRIANRNVRRPDCTLATVDHNVPTTDRSALLDVAAFITETASRTQVLQMTRNMEDFGLTYFGMEDERQGIVHIIGPEQGFTLPGCTTVCGDSHTATHGAFGALAFGIGTSEVEHVLATQTLPQTKALNMLIRIDGELGPGVTSKDIILHVCKVIGTAGGTGATIEFAGEAISKLSMEARMSISNMAIEAGARAGIIAPDDVTFDYLKGRPMCPTGTEWENAVEYWKSLRSDEGAKYDKTVIINADDIAPTVTMPSPSTVSCLASTMTVTTMPDARPSLALEYIGLEGGTPIEGTPIDKVFIGSCTNGRIEDIREVAAIAMGRKVANGVHAMVVPGSGLVKHQAEEEGLDVILTSAGFDWREPGCSMCLAMNPDKLKPKERCASTSNRNFEGRQGNGGRTHLMSPAMAAAAAVSGAISDVRKFPYLGTDVEDPRIIHKESRSNVFSTECYVSPGAVISPPAPYQKGGGSASLGEKTGLPKFTVLTGVAAPLDIQNIDTDMIIPKEFLKTIQRAGLGFAAFAELRYQNPEEVATIGADVARPRADFVLNKVGYENASILIAGDNFGCGSSREHAPWSISDMGIRCIISTSFADIFYNNCINNGMLPVTLPRSQVEKLIEDASIPGTQLTVDLVNSKVIRPNGEEFAFEIDAFKKRCLLNGLDKIGLTLDKEEKIVAFETKRSKHFPWLDGASMKVPKTIAMYPGAGIWEKAAA</sequence>
<evidence type="ECO:0000313" key="22">
    <source>
        <dbReference type="Proteomes" id="UP001530377"/>
    </source>
</evidence>
<dbReference type="PANTHER" id="PTHR43822:SF9">
    <property type="entry name" value="3-ISOPROPYLMALATE DEHYDRATASE"/>
    <property type="match status" value="1"/>
</dbReference>
<dbReference type="GO" id="GO:0009098">
    <property type="term" value="P:L-leucine biosynthetic process"/>
    <property type="evidence" value="ECO:0007669"/>
    <property type="project" value="UniProtKB-KW"/>
</dbReference>
<dbReference type="FunFam" id="3.30.499.10:FF:000007">
    <property type="entry name" value="3-isopropylmalate dehydratase large subunit"/>
    <property type="match status" value="1"/>
</dbReference>
<evidence type="ECO:0000256" key="3">
    <source>
        <dbReference type="ARBA" id="ARBA00002695"/>
    </source>
</evidence>
<keyword evidence="14" id="KW-0456">Lyase</keyword>
<dbReference type="CDD" id="cd01583">
    <property type="entry name" value="IPMI"/>
    <property type="match status" value="1"/>
</dbReference>
<comment type="caution">
    <text evidence="21">The sequence shown here is derived from an EMBL/GenBank/DDBJ whole genome shotgun (WGS) entry which is preliminary data.</text>
</comment>